<dbReference type="PROSITE" id="PS50994">
    <property type="entry name" value="INTEGRASE"/>
    <property type="match status" value="1"/>
</dbReference>
<dbReference type="Pfam" id="PF03564">
    <property type="entry name" value="DUF1759"/>
    <property type="match status" value="1"/>
</dbReference>
<dbReference type="GO" id="GO:0006508">
    <property type="term" value="P:proteolysis"/>
    <property type="evidence" value="ECO:0007669"/>
    <property type="project" value="InterPro"/>
</dbReference>
<dbReference type="InterPro" id="IPR036397">
    <property type="entry name" value="RNaseH_sf"/>
</dbReference>
<reference evidence="6" key="1">
    <citation type="submission" date="2025-08" db="UniProtKB">
        <authorList>
            <consortium name="RefSeq"/>
        </authorList>
    </citation>
    <scope>IDENTIFICATION</scope>
    <source>
        <tissue evidence="6">Whole body</tissue>
    </source>
</reference>
<dbReference type="CDD" id="cd01644">
    <property type="entry name" value="RT_pepA17"/>
    <property type="match status" value="1"/>
</dbReference>
<dbReference type="Gene3D" id="2.40.70.10">
    <property type="entry name" value="Acid Proteases"/>
    <property type="match status" value="1"/>
</dbReference>
<dbReference type="InterPro" id="IPR001584">
    <property type="entry name" value="Integrase_cat-core"/>
</dbReference>
<dbReference type="InterPro" id="IPR008042">
    <property type="entry name" value="Retrotrans_Pao"/>
</dbReference>
<feature type="domain" description="Peptidase A2" evidence="3">
    <location>
        <begin position="415"/>
        <end position="452"/>
    </location>
</feature>
<name>A0A6J1QBK1_9HYME</name>
<dbReference type="GO" id="GO:0042575">
    <property type="term" value="C:DNA polymerase complex"/>
    <property type="evidence" value="ECO:0007669"/>
    <property type="project" value="UniProtKB-ARBA"/>
</dbReference>
<dbReference type="GO" id="GO:0004190">
    <property type="term" value="F:aspartic-type endopeptidase activity"/>
    <property type="evidence" value="ECO:0007669"/>
    <property type="project" value="InterPro"/>
</dbReference>
<sequence>MSLDQSNMVSSQHELFKRISRAEENLKKMGQANITLAAIETRICILDDLWAKFESQHDLIRNCYKDSSRYAESEYAQSDLLEAAEMAYVQQRSVLSGEADRRKPAQASAPVEHGTDRASRTSLPRIQLREFSGSYEDWPSFRDLFKSVIGEQSSISKVERLHYLRSCLKGPAENIIKSLTITGENYDRAWELLCQHYENKRELIRSNFATFTAVAKMKAATADELSRVQNAVTSAVNAQESIGRPIDSHGMDLFNHLVVELFDPRTRLEWESSSGDSFEPPTHATLMTFINKRILTLNAANPKTTKPASEQSRSAKTHVAKRSEPSQCPLCKGKHSLMGCPDFKAKVASERKTVVETNKLCFNCLGNHQVAKCKSTRNCFTCNARHHSMLHDAKAILLATARVIIADRHGDPHEVRVLIDQGSEVSIVSESLVQRLRLPRSRTRVSIFGIGGSQSGSTRGKVSLTIKSKTTGATLTAVAFVLPRLSLYQGAANKCCTSWLHLRGLPLADPRFAANDPVELLLGAEVCSTILEDGLRRGEPQTPIAQKTILGWILSGGCGATLHCHHSSLQCTADHDLAELVRRFWEQASEPPASVALTPEEEECEQHFVRTHERTPPGRYVVRLPFSSTPEHLVETRKPAERLLKAMERKCARDLRFGELYRSFMREYEDLGHLEAVAPSDENTTRGVCYLPHHGVLKEASTTTKLRVVFNGSQRTSSGDSLNDHLFAGANLLPALSDVLLRWRRHRYVMITDIEKMYRQIIVHPEDRDHQRILWRSAVELLVRVLRLTTVTYGLTCSPWVAIRTLLQLAKDEGARFPRGAIALEDDRYVDDVVTGADTIDDAVAVQTELRELCTAGGFPLRKWAANSEDVLVGIPQEHRLKRALHVWETDGHSTLGLRWHPTEDEFSFAIRPRAITVFTKRRVLSETARLFDPLGWLTPVVIRAKILIQSTWLKGLDWDAPLPSADAQQWGSFLEELPRLELVRVTRWLDSGADSRVEIHGFADASERGYAAAVYLRVTRNGSATLHLLMAKSKVAPIRQVSLARLELSAAALLTKLTRHARDTLRLSTAPIFLWSDARVTLYWIRGHASRWKTFVANRVSLIQRTLPEAQWRHVPGRENPADCASRGIAPSELIGHPLWWTGPPWLREDRTQWPAESDEIPDAEMPERKAVVQAAVGRIDTEPDTLLRFSSLHRLLRVTAWCLRWRRTTSRTNDHGPDDRAPTLTPEELDAAHVLWLRMVQSLHYPEEIRAVTAGRTVPHRSLLAKLSPFLDDHGVLRVGGRLKHALIPDDERHPMIAPSESWLTRLLVESCHRRTLHGGVQLTLGRGHRAHKAFIAVFVCLVTKAVHLEVVSDYTTEAFLAALRRFTARRGLCSDIYSDCGTNFIGADRALKNLLRASSSDGRRIAHDASAHGTRWHFNPPAAPHFDGLWEAAVKSTKFHLRRVIGETTLTFEEMATFLAQVEACLNSRPLHALSDDPDDVSALTPGHFLIGAPLLAAPEPSLEERPDNSLSRWHLVQKMRDHFWQRWSRECIQHLASRPKWLTAGDVSEVGRLCLIRAEISPPNRWPLARIVKLHPGDDGVVRVVTVRTAASEFVRPLVKLVLLPGAADTTTTVEDT</sequence>
<keyword evidence="1" id="KW-0378">Hydrolase</keyword>
<dbReference type="Gene3D" id="3.30.420.10">
    <property type="entry name" value="Ribonuclease H-like superfamily/Ribonuclease H"/>
    <property type="match status" value="1"/>
</dbReference>
<evidence type="ECO:0000313" key="5">
    <source>
        <dbReference type="Proteomes" id="UP000504618"/>
    </source>
</evidence>
<gene>
    <name evidence="6" type="primary">LOC112459055</name>
</gene>
<evidence type="ECO:0000313" key="6">
    <source>
        <dbReference type="RefSeq" id="XP_024878721.1"/>
    </source>
</evidence>
<dbReference type="InterPro" id="IPR021109">
    <property type="entry name" value="Peptidase_aspartic_dom_sf"/>
</dbReference>
<dbReference type="Pfam" id="PF05380">
    <property type="entry name" value="Peptidase_A17"/>
    <property type="match status" value="1"/>
</dbReference>
<dbReference type="RefSeq" id="XP_024878721.1">
    <property type="nucleotide sequence ID" value="XM_025022953.1"/>
</dbReference>
<proteinExistence type="predicted"/>
<dbReference type="PANTHER" id="PTHR47331">
    <property type="entry name" value="PHD-TYPE DOMAIN-CONTAINING PROTEIN"/>
    <property type="match status" value="1"/>
</dbReference>
<dbReference type="Pfam" id="PF18701">
    <property type="entry name" value="DUF5641"/>
    <property type="match status" value="1"/>
</dbReference>
<dbReference type="CDD" id="cd00303">
    <property type="entry name" value="retropepsin_like"/>
    <property type="match status" value="1"/>
</dbReference>
<accession>A0A6J1QBK1</accession>
<dbReference type="InterPro" id="IPR005312">
    <property type="entry name" value="DUF1759"/>
</dbReference>
<feature type="region of interest" description="Disordered" evidence="2">
    <location>
        <begin position="95"/>
        <end position="120"/>
    </location>
</feature>
<protein>
    <submittedName>
        <fullName evidence="6">Uncharacterized protein LOC112459055</fullName>
    </submittedName>
</protein>
<dbReference type="PROSITE" id="PS50175">
    <property type="entry name" value="ASP_PROT_RETROV"/>
    <property type="match status" value="1"/>
</dbReference>
<dbReference type="InterPro" id="IPR043502">
    <property type="entry name" value="DNA/RNA_pol_sf"/>
</dbReference>
<dbReference type="SUPFAM" id="SSF53098">
    <property type="entry name" value="Ribonuclease H-like"/>
    <property type="match status" value="1"/>
</dbReference>
<organism evidence="5 6">
    <name type="scientific">Temnothorax curvispinosus</name>
    <dbReference type="NCBI Taxonomy" id="300111"/>
    <lineage>
        <taxon>Eukaryota</taxon>
        <taxon>Metazoa</taxon>
        <taxon>Ecdysozoa</taxon>
        <taxon>Arthropoda</taxon>
        <taxon>Hexapoda</taxon>
        <taxon>Insecta</taxon>
        <taxon>Pterygota</taxon>
        <taxon>Neoptera</taxon>
        <taxon>Endopterygota</taxon>
        <taxon>Hymenoptera</taxon>
        <taxon>Apocrita</taxon>
        <taxon>Aculeata</taxon>
        <taxon>Formicoidea</taxon>
        <taxon>Formicidae</taxon>
        <taxon>Myrmicinae</taxon>
        <taxon>Temnothorax</taxon>
    </lineage>
</organism>
<dbReference type="OrthoDB" id="7554381at2759"/>
<dbReference type="Proteomes" id="UP000504618">
    <property type="component" value="Unplaced"/>
</dbReference>
<dbReference type="PANTHER" id="PTHR47331:SF5">
    <property type="entry name" value="RIBONUCLEASE H"/>
    <property type="match status" value="1"/>
</dbReference>
<dbReference type="InterPro" id="IPR040676">
    <property type="entry name" value="DUF5641"/>
</dbReference>
<feature type="region of interest" description="Disordered" evidence="2">
    <location>
        <begin position="302"/>
        <end position="321"/>
    </location>
</feature>
<evidence type="ECO:0000259" key="4">
    <source>
        <dbReference type="PROSITE" id="PS50994"/>
    </source>
</evidence>
<dbReference type="SUPFAM" id="SSF56672">
    <property type="entry name" value="DNA/RNA polymerases"/>
    <property type="match status" value="1"/>
</dbReference>
<dbReference type="GO" id="GO:0071897">
    <property type="term" value="P:DNA biosynthetic process"/>
    <property type="evidence" value="ECO:0007669"/>
    <property type="project" value="UniProtKB-ARBA"/>
</dbReference>
<dbReference type="GeneID" id="112459055"/>
<feature type="domain" description="Integrase catalytic" evidence="4">
    <location>
        <begin position="1297"/>
        <end position="1497"/>
    </location>
</feature>
<evidence type="ECO:0000259" key="3">
    <source>
        <dbReference type="PROSITE" id="PS50175"/>
    </source>
</evidence>
<evidence type="ECO:0000256" key="1">
    <source>
        <dbReference type="ARBA" id="ARBA00022801"/>
    </source>
</evidence>
<keyword evidence="5" id="KW-1185">Reference proteome</keyword>
<dbReference type="InterPro" id="IPR001995">
    <property type="entry name" value="Peptidase_A2_cat"/>
</dbReference>
<feature type="compositionally biased region" description="Polar residues" evidence="2">
    <location>
        <begin position="302"/>
        <end position="314"/>
    </location>
</feature>
<evidence type="ECO:0000256" key="2">
    <source>
        <dbReference type="SAM" id="MobiDB-lite"/>
    </source>
</evidence>
<dbReference type="GO" id="GO:0015074">
    <property type="term" value="P:DNA integration"/>
    <property type="evidence" value="ECO:0007669"/>
    <property type="project" value="InterPro"/>
</dbReference>
<dbReference type="InterPro" id="IPR012337">
    <property type="entry name" value="RNaseH-like_sf"/>
</dbReference>
<dbReference type="GO" id="GO:0003676">
    <property type="term" value="F:nucleic acid binding"/>
    <property type="evidence" value="ECO:0007669"/>
    <property type="project" value="InterPro"/>
</dbReference>